<comment type="similarity">
    <text evidence="2">Belongs to the glycosyltransferase 31 family.</text>
</comment>
<dbReference type="Pfam" id="PF01762">
    <property type="entry name" value="Galactosyl_T"/>
    <property type="match status" value="1"/>
</dbReference>
<evidence type="ECO:0000256" key="1">
    <source>
        <dbReference type="ARBA" id="ARBA00004323"/>
    </source>
</evidence>
<evidence type="ECO:0000256" key="6">
    <source>
        <dbReference type="ARBA" id="ARBA00022968"/>
    </source>
</evidence>
<keyword evidence="12" id="KW-1185">Reference proteome</keyword>
<evidence type="ECO:0000313" key="11">
    <source>
        <dbReference type="EnsemblMetazoa" id="CJA37160.1"/>
    </source>
</evidence>
<organism evidence="11 12">
    <name type="scientific">Caenorhabditis japonica</name>
    <dbReference type="NCBI Taxonomy" id="281687"/>
    <lineage>
        <taxon>Eukaryota</taxon>
        <taxon>Metazoa</taxon>
        <taxon>Ecdysozoa</taxon>
        <taxon>Nematoda</taxon>
        <taxon>Chromadorea</taxon>
        <taxon>Rhabditida</taxon>
        <taxon>Rhabditina</taxon>
        <taxon>Rhabditomorpha</taxon>
        <taxon>Rhabditoidea</taxon>
        <taxon>Rhabditidae</taxon>
        <taxon>Peloderinae</taxon>
        <taxon>Caenorhabditis</taxon>
    </lineage>
</organism>
<evidence type="ECO:0000256" key="4">
    <source>
        <dbReference type="ARBA" id="ARBA00022679"/>
    </source>
</evidence>
<keyword evidence="3" id="KW-0328">Glycosyltransferase</keyword>
<keyword evidence="4" id="KW-0808">Transferase</keyword>
<dbReference type="GO" id="GO:0000139">
    <property type="term" value="C:Golgi membrane"/>
    <property type="evidence" value="ECO:0007669"/>
    <property type="project" value="UniProtKB-SubCell"/>
</dbReference>
<evidence type="ECO:0000256" key="5">
    <source>
        <dbReference type="ARBA" id="ARBA00022692"/>
    </source>
</evidence>
<feature type="transmembrane region" description="Helical" evidence="10">
    <location>
        <begin position="7"/>
        <end position="28"/>
    </location>
</feature>
<evidence type="ECO:0000256" key="8">
    <source>
        <dbReference type="ARBA" id="ARBA00023034"/>
    </source>
</evidence>
<dbReference type="GO" id="GO:0016758">
    <property type="term" value="F:hexosyltransferase activity"/>
    <property type="evidence" value="ECO:0007669"/>
    <property type="project" value="InterPro"/>
</dbReference>
<evidence type="ECO:0000313" key="12">
    <source>
        <dbReference type="Proteomes" id="UP000005237"/>
    </source>
</evidence>
<keyword evidence="6" id="KW-0735">Signal-anchor</keyword>
<proteinExistence type="inferred from homology"/>
<reference evidence="12" key="1">
    <citation type="submission" date="2010-08" db="EMBL/GenBank/DDBJ databases">
        <authorList>
            <consortium name="Caenorhabditis japonica Sequencing Consortium"/>
            <person name="Wilson R.K."/>
        </authorList>
    </citation>
    <scope>NUCLEOTIDE SEQUENCE [LARGE SCALE GENOMIC DNA]</scope>
    <source>
        <strain evidence="12">DF5081</strain>
    </source>
</reference>
<evidence type="ECO:0000256" key="10">
    <source>
        <dbReference type="SAM" id="Phobius"/>
    </source>
</evidence>
<accession>A0A8R1IIS5</accession>
<reference evidence="11" key="2">
    <citation type="submission" date="2022-06" db="UniProtKB">
        <authorList>
            <consortium name="EnsemblMetazoa"/>
        </authorList>
    </citation>
    <scope>IDENTIFICATION</scope>
    <source>
        <strain evidence="11">DF5081</strain>
    </source>
</reference>
<evidence type="ECO:0000256" key="7">
    <source>
        <dbReference type="ARBA" id="ARBA00022989"/>
    </source>
</evidence>
<protein>
    <recommendedName>
        <fullName evidence="13">Hexosyltransferase</fullName>
    </recommendedName>
</protein>
<dbReference type="AlphaFoldDB" id="A0A8R1IIS5"/>
<keyword evidence="8" id="KW-0333">Golgi apparatus</keyword>
<sequence length="212" mass="23994">MLVSRRVPVLAYLFLASVIALMAFKFHLSVLPVDDDDPTPFDFAMNFPLKPVVGVVDDEFKSNDPLILVLVTTTASEWKMREQVRQSWANYSSKAVRVEFLMGIPKEEDLELIKMENYKFNDLIVADLSEGYYMRPVELIKKSFTGCGLNNAPDGSDDGKISCFKNVTDMSGGIERLKQKRQENSVENLIDDININEDEEDAQSDISIDIQN</sequence>
<evidence type="ECO:0008006" key="13">
    <source>
        <dbReference type="Google" id="ProtNLM"/>
    </source>
</evidence>
<dbReference type="Proteomes" id="UP000005237">
    <property type="component" value="Unassembled WGS sequence"/>
</dbReference>
<comment type="subcellular location">
    <subcellularLocation>
        <location evidence="1">Golgi apparatus membrane</location>
        <topology evidence="1">Single-pass type II membrane protein</topology>
    </subcellularLocation>
</comment>
<keyword evidence="7 10" id="KW-1133">Transmembrane helix</keyword>
<evidence type="ECO:0000256" key="3">
    <source>
        <dbReference type="ARBA" id="ARBA00022676"/>
    </source>
</evidence>
<name>A0A8R1IIS5_CAEJA</name>
<dbReference type="InterPro" id="IPR002659">
    <property type="entry name" value="Glyco_trans_31"/>
</dbReference>
<evidence type="ECO:0000256" key="9">
    <source>
        <dbReference type="ARBA" id="ARBA00023136"/>
    </source>
</evidence>
<dbReference type="EnsemblMetazoa" id="CJA37160.1">
    <property type="protein sequence ID" value="CJA37160.1"/>
    <property type="gene ID" value="WBGene00213007"/>
</dbReference>
<keyword evidence="9 10" id="KW-0472">Membrane</keyword>
<evidence type="ECO:0000256" key="2">
    <source>
        <dbReference type="ARBA" id="ARBA00008661"/>
    </source>
</evidence>
<keyword evidence="5 10" id="KW-0812">Transmembrane</keyword>